<proteinExistence type="inferred from homology"/>
<dbReference type="AlphaFoldDB" id="F8NNN5"/>
<keyword evidence="7 13" id="KW-0479">Metal-binding</keyword>
<evidence type="ECO:0008006" key="15">
    <source>
        <dbReference type="Google" id="ProtNLM"/>
    </source>
</evidence>
<evidence type="ECO:0000256" key="12">
    <source>
        <dbReference type="ARBA" id="ARBA00023136"/>
    </source>
</evidence>
<evidence type="ECO:0000256" key="10">
    <source>
        <dbReference type="ARBA" id="ARBA00023004"/>
    </source>
</evidence>
<dbReference type="GO" id="GO:0004497">
    <property type="term" value="F:monooxygenase activity"/>
    <property type="evidence" value="ECO:0007669"/>
    <property type="project" value="UniProtKB-KW"/>
</dbReference>
<evidence type="ECO:0000256" key="3">
    <source>
        <dbReference type="ARBA" id="ARBA00004721"/>
    </source>
</evidence>
<keyword evidence="6" id="KW-0812">Transmembrane</keyword>
<dbReference type="HOGENOM" id="CLU_001570_5_11_1"/>
<keyword evidence="12" id="KW-0472">Membrane</keyword>
<dbReference type="GO" id="GO:0016020">
    <property type="term" value="C:membrane"/>
    <property type="evidence" value="ECO:0007669"/>
    <property type="project" value="UniProtKB-SubCell"/>
</dbReference>
<gene>
    <name evidence="14" type="ORF">SERLADRAFT_459896</name>
</gene>
<feature type="binding site" description="axial binding residue" evidence="13">
    <location>
        <position position="489"/>
    </location>
    <ligand>
        <name>heme</name>
        <dbReference type="ChEBI" id="CHEBI:30413"/>
    </ligand>
    <ligandPart>
        <name>Fe</name>
        <dbReference type="ChEBI" id="CHEBI:18248"/>
    </ligandPart>
</feature>
<dbReference type="PRINTS" id="PR00385">
    <property type="entry name" value="P450"/>
</dbReference>
<evidence type="ECO:0000256" key="11">
    <source>
        <dbReference type="ARBA" id="ARBA00023033"/>
    </source>
</evidence>
<evidence type="ECO:0000256" key="1">
    <source>
        <dbReference type="ARBA" id="ARBA00001971"/>
    </source>
</evidence>
<protein>
    <recommendedName>
        <fullName evidence="15">Cytochrome P450</fullName>
    </recommendedName>
</protein>
<name>F8NNN5_SERL9</name>
<dbReference type="Proteomes" id="UP000008064">
    <property type="component" value="Unassembled WGS sequence"/>
</dbReference>
<dbReference type="PANTHER" id="PTHR24305:SF166">
    <property type="entry name" value="CYTOCHROME P450 12A4, MITOCHONDRIAL-RELATED"/>
    <property type="match status" value="1"/>
</dbReference>
<dbReference type="CDD" id="cd11069">
    <property type="entry name" value="CYP_FUM15-like"/>
    <property type="match status" value="1"/>
</dbReference>
<comment type="cofactor">
    <cofactor evidence="1 13">
        <name>heme</name>
        <dbReference type="ChEBI" id="CHEBI:30413"/>
    </cofactor>
</comment>
<dbReference type="Pfam" id="PF00067">
    <property type="entry name" value="p450"/>
    <property type="match status" value="1"/>
</dbReference>
<dbReference type="KEGG" id="sla:SERLADRAFT_459896"/>
<dbReference type="Gene3D" id="1.10.630.10">
    <property type="entry name" value="Cytochrome P450"/>
    <property type="match status" value="1"/>
</dbReference>
<reference evidence="14" key="1">
    <citation type="submission" date="2011-04" db="EMBL/GenBank/DDBJ databases">
        <title>Evolution of plant cell wall degrading machinery underlies the functional diversity of forest fungi.</title>
        <authorList>
            <consortium name="US DOE Joint Genome Institute (JGI-PGF)"/>
            <person name="Eastwood D.C."/>
            <person name="Floudas D."/>
            <person name="Binder M."/>
            <person name="Majcherczyk A."/>
            <person name="Schneider P."/>
            <person name="Aerts A."/>
            <person name="Asiegbu F.O."/>
            <person name="Baker S.E."/>
            <person name="Barry K."/>
            <person name="Bendiksby M."/>
            <person name="Blumentritt M."/>
            <person name="Coutinho P.M."/>
            <person name="Cullen D."/>
            <person name="Cullen D."/>
            <person name="Gathman A."/>
            <person name="Goodell B."/>
            <person name="Henrissat B."/>
            <person name="Ihrmark K."/>
            <person name="Kauserud H."/>
            <person name="Kohler A."/>
            <person name="LaButti K."/>
            <person name="Lapidus A."/>
            <person name="Lavin J.L."/>
            <person name="Lee Y.-H."/>
            <person name="Lindquist E."/>
            <person name="Lilly W."/>
            <person name="Lucas S."/>
            <person name="Morin E."/>
            <person name="Murat C."/>
            <person name="Oguiza J.A."/>
            <person name="Park J."/>
            <person name="Pisabarro A.G."/>
            <person name="Riley R."/>
            <person name="Rosling A."/>
            <person name="Salamov A."/>
            <person name="Schmidt O."/>
            <person name="Schmutz J."/>
            <person name="Skrede I."/>
            <person name="Stenlid J."/>
            <person name="Wiebenga A."/>
            <person name="Xie X."/>
            <person name="Kues U."/>
            <person name="Hibbett D.S."/>
            <person name="Hoffmeister D."/>
            <person name="Hogberg N."/>
            <person name="Martin F."/>
            <person name="Grigoriev I.V."/>
            <person name="Watkinson S.C."/>
        </authorList>
    </citation>
    <scope>NUCLEOTIDE SEQUENCE</scope>
    <source>
        <strain evidence="14">S7.9</strain>
    </source>
</reference>
<dbReference type="RefSeq" id="XP_007315168.1">
    <property type="nucleotide sequence ID" value="XM_007315106.1"/>
</dbReference>
<organism>
    <name type="scientific">Serpula lacrymans var. lacrymans (strain S7.9)</name>
    <name type="common">Dry rot fungus</name>
    <dbReference type="NCBI Taxonomy" id="578457"/>
    <lineage>
        <taxon>Eukaryota</taxon>
        <taxon>Fungi</taxon>
        <taxon>Dikarya</taxon>
        <taxon>Basidiomycota</taxon>
        <taxon>Agaricomycotina</taxon>
        <taxon>Agaricomycetes</taxon>
        <taxon>Agaricomycetidae</taxon>
        <taxon>Boletales</taxon>
        <taxon>Coniophorineae</taxon>
        <taxon>Serpulaceae</taxon>
        <taxon>Serpula</taxon>
    </lineage>
</organism>
<accession>F8NNN5</accession>
<evidence type="ECO:0000256" key="13">
    <source>
        <dbReference type="PIRSR" id="PIRSR602403-1"/>
    </source>
</evidence>
<evidence type="ECO:0000256" key="5">
    <source>
        <dbReference type="ARBA" id="ARBA00022617"/>
    </source>
</evidence>
<dbReference type="GeneID" id="18817990"/>
<evidence type="ECO:0000256" key="9">
    <source>
        <dbReference type="ARBA" id="ARBA00023002"/>
    </source>
</evidence>
<dbReference type="InterPro" id="IPR050121">
    <property type="entry name" value="Cytochrome_P450_monoxygenase"/>
</dbReference>
<keyword evidence="9" id="KW-0560">Oxidoreductase</keyword>
<dbReference type="GO" id="GO:0005506">
    <property type="term" value="F:iron ion binding"/>
    <property type="evidence" value="ECO:0007669"/>
    <property type="project" value="InterPro"/>
</dbReference>
<evidence type="ECO:0000313" key="14">
    <source>
        <dbReference type="EMBL" id="EGO27077.1"/>
    </source>
</evidence>
<keyword evidence="11" id="KW-0503">Monooxygenase</keyword>
<keyword evidence="10 13" id="KW-0408">Iron</keyword>
<evidence type="ECO:0000256" key="6">
    <source>
        <dbReference type="ARBA" id="ARBA00022692"/>
    </source>
</evidence>
<dbReference type="InterPro" id="IPR002403">
    <property type="entry name" value="Cyt_P450_E_grp-IV"/>
</dbReference>
<dbReference type="GO" id="GO:0020037">
    <property type="term" value="F:heme binding"/>
    <property type="evidence" value="ECO:0007669"/>
    <property type="project" value="InterPro"/>
</dbReference>
<dbReference type="PRINTS" id="PR00465">
    <property type="entry name" value="EP450IV"/>
</dbReference>
<dbReference type="InterPro" id="IPR001128">
    <property type="entry name" value="Cyt_P450"/>
</dbReference>
<dbReference type="PANTHER" id="PTHR24305">
    <property type="entry name" value="CYTOCHROME P450"/>
    <property type="match status" value="1"/>
</dbReference>
<dbReference type="EMBL" id="GL945431">
    <property type="protein sequence ID" value="EGO27077.1"/>
    <property type="molecule type" value="Genomic_DNA"/>
</dbReference>
<dbReference type="SUPFAM" id="SSF48264">
    <property type="entry name" value="Cytochrome P450"/>
    <property type="match status" value="1"/>
</dbReference>
<evidence type="ECO:0000256" key="8">
    <source>
        <dbReference type="ARBA" id="ARBA00022989"/>
    </source>
</evidence>
<evidence type="ECO:0000256" key="7">
    <source>
        <dbReference type="ARBA" id="ARBA00022723"/>
    </source>
</evidence>
<dbReference type="GO" id="GO:0016705">
    <property type="term" value="F:oxidoreductase activity, acting on paired donors, with incorporation or reduction of molecular oxygen"/>
    <property type="evidence" value="ECO:0007669"/>
    <property type="project" value="InterPro"/>
</dbReference>
<comment type="pathway">
    <text evidence="3">Secondary metabolite biosynthesis; terpenoid biosynthesis.</text>
</comment>
<sequence length="550" mass="61154">MDAVVNRVSINVGALELRSISTLDVAVVSLTVWALFKLIKATRRQGVKTTRLRGPPNESIVFGNGRVLDKSPDSAEIYEQWAEEYGAAYKVPSALGKSRIVLCDPKAISHYYPRETSIYILTPVSRNAIERLAGRGLLWSHGESHKRQRKSLTPGFSNTAIRRLTSVFFDSAYKAKTAWDAILESNPGGSAVIDVQNWMNHISIDTIGIAGFSHDFGSLEGKRSAVVDAFEELNSAKPSILSTFFFLLAPMFPWLIKLPNSRGMIVRKLNRAMGEISKVLLERSRQEIQGGASESDQDKSIIGLLIKSEDENSALHVTPEEVMAQMKLLLIAGYETTSISLTWALIELSYNQEAQRRLREELQQFSTNDPNWEQLNNGLPYLDGVVQETLRLHPPITESTRLAAEDDVIPLSVPVQTASGEVVDRLTIAKDTILTIPIRCVNRSVDFWGPDAKEFNPDRWIDDGKISGKAKDLQGHRHLLTFADGPRTCLGKGFALAEFKAVLSVLIRSFAFELRDGPDTKIERARGLLPRPRVAGEQGCRVPLLVRRVE</sequence>
<keyword evidence="8" id="KW-1133">Transmembrane helix</keyword>
<comment type="subcellular location">
    <subcellularLocation>
        <location evidence="2">Membrane</location>
    </subcellularLocation>
</comment>
<dbReference type="InterPro" id="IPR036396">
    <property type="entry name" value="Cyt_P450_sf"/>
</dbReference>
<evidence type="ECO:0000256" key="4">
    <source>
        <dbReference type="ARBA" id="ARBA00010617"/>
    </source>
</evidence>
<comment type="similarity">
    <text evidence="4">Belongs to the cytochrome P450 family.</text>
</comment>
<keyword evidence="5 13" id="KW-0349">Heme</keyword>
<dbReference type="OrthoDB" id="1470350at2759"/>
<evidence type="ECO:0000256" key="2">
    <source>
        <dbReference type="ARBA" id="ARBA00004370"/>
    </source>
</evidence>